<reference evidence="2 3" key="1">
    <citation type="submission" date="2020-07" db="EMBL/GenBank/DDBJ databases">
        <title>Sequencing the genomes of 1000 actinobacteria strains.</title>
        <authorList>
            <person name="Klenk H.-P."/>
        </authorList>
    </citation>
    <scope>NUCLEOTIDE SEQUENCE [LARGE SCALE GENOMIC DNA]</scope>
    <source>
        <strain evidence="2 3">DSM 24723</strain>
    </source>
</reference>
<sequence length="175" mass="18431">MPYVQAVTGGGPVPAWIDAAGEATVALNGVRPPGLAAASVLHYLLYPLAEVMAAAAVRTDWLLDPSPELWSLGLDPTYRSPALVQLRPGGHARVADDERRVTAARDAYLSVATPIADALPAPERMSSRQRRGLVADSWAGARARLAGSPPPRRVSCCLIYTLPGCHECAGCPRTA</sequence>
<organism evidence="2 3">
    <name type="scientific">Janibacter alkaliphilus</name>
    <dbReference type="NCBI Taxonomy" id="1069963"/>
    <lineage>
        <taxon>Bacteria</taxon>
        <taxon>Bacillati</taxon>
        <taxon>Actinomycetota</taxon>
        <taxon>Actinomycetes</taxon>
        <taxon>Micrococcales</taxon>
        <taxon>Intrasporangiaceae</taxon>
        <taxon>Janibacter</taxon>
    </lineage>
</organism>
<evidence type="ECO:0000259" key="1">
    <source>
        <dbReference type="Pfam" id="PF11575"/>
    </source>
</evidence>
<dbReference type="Pfam" id="PF11575">
    <property type="entry name" value="FhuF_C"/>
    <property type="match status" value="1"/>
</dbReference>
<comment type="caution">
    <text evidence="2">The sequence shown here is derived from an EMBL/GenBank/DDBJ whole genome shotgun (WGS) entry which is preliminary data.</text>
</comment>
<dbReference type="RefSeq" id="WP_179461516.1">
    <property type="nucleotide sequence ID" value="NZ_JACBZX010000001.1"/>
</dbReference>
<dbReference type="EMBL" id="JACBZX010000001">
    <property type="protein sequence ID" value="NYG35930.1"/>
    <property type="molecule type" value="Genomic_DNA"/>
</dbReference>
<accession>A0A852X3N3</accession>
<name>A0A852X3N3_9MICO</name>
<dbReference type="InterPro" id="IPR024726">
    <property type="entry name" value="FhuF_C"/>
</dbReference>
<dbReference type="AlphaFoldDB" id="A0A852X3N3"/>
<evidence type="ECO:0000313" key="2">
    <source>
        <dbReference type="EMBL" id="NYG35930.1"/>
    </source>
</evidence>
<proteinExistence type="predicted"/>
<protein>
    <recommendedName>
        <fullName evidence="1">Ferric siderophore reductase C-terminal domain-containing protein</fullName>
    </recommendedName>
</protein>
<gene>
    <name evidence="2" type="ORF">BJY28_000399</name>
</gene>
<dbReference type="Proteomes" id="UP000592181">
    <property type="component" value="Unassembled WGS sequence"/>
</dbReference>
<feature type="domain" description="Ferric siderophore reductase C-terminal" evidence="1">
    <location>
        <begin position="153"/>
        <end position="173"/>
    </location>
</feature>
<dbReference type="GO" id="GO:0051537">
    <property type="term" value="F:2 iron, 2 sulfur cluster binding"/>
    <property type="evidence" value="ECO:0007669"/>
    <property type="project" value="InterPro"/>
</dbReference>
<evidence type="ECO:0000313" key="3">
    <source>
        <dbReference type="Proteomes" id="UP000592181"/>
    </source>
</evidence>
<keyword evidence="3" id="KW-1185">Reference proteome</keyword>